<name>W2T9H2_NECAM</name>
<proteinExistence type="predicted"/>
<gene>
    <name evidence="1" type="ORF">NECAME_02822</name>
</gene>
<keyword evidence="2" id="KW-1185">Reference proteome</keyword>
<evidence type="ECO:0000313" key="2">
    <source>
        <dbReference type="Proteomes" id="UP000053676"/>
    </source>
</evidence>
<dbReference type="Proteomes" id="UP000053676">
    <property type="component" value="Unassembled WGS sequence"/>
</dbReference>
<dbReference type="KEGG" id="nai:NECAME_02822"/>
<accession>W2T9H2</accession>
<sequence length="186" mass="20319">LDSETVVIVTGCNFVNICSTSEAIRLRPVTSDVTLSLTLAGVSHSLVPSMAVRLRALPELTRCNASLTFVPNDAQYNWYLDGVFVTNDDSYRIPAYTYQAGDTVEVLIEVNYKDSTTNQHLKAIAQEMFNYVAEKLVATVDAVSRSVAGDAPVIVDASGSNNPNDRDGSVTHEWSCWNMTSMAKFV</sequence>
<dbReference type="STRING" id="51031.W2T9H2"/>
<organism evidence="1 2">
    <name type="scientific">Necator americanus</name>
    <name type="common">Human hookworm</name>
    <dbReference type="NCBI Taxonomy" id="51031"/>
    <lineage>
        <taxon>Eukaryota</taxon>
        <taxon>Metazoa</taxon>
        <taxon>Ecdysozoa</taxon>
        <taxon>Nematoda</taxon>
        <taxon>Chromadorea</taxon>
        <taxon>Rhabditida</taxon>
        <taxon>Rhabditina</taxon>
        <taxon>Rhabditomorpha</taxon>
        <taxon>Strongyloidea</taxon>
        <taxon>Ancylostomatidae</taxon>
        <taxon>Bunostominae</taxon>
        <taxon>Necator</taxon>
    </lineage>
</organism>
<dbReference type="EMBL" id="KI659793">
    <property type="protein sequence ID" value="ETN78675.1"/>
    <property type="molecule type" value="Genomic_DNA"/>
</dbReference>
<dbReference type="OrthoDB" id="5797397at2759"/>
<protein>
    <submittedName>
        <fullName evidence="1">Uncharacterized protein</fullName>
    </submittedName>
</protein>
<dbReference type="AlphaFoldDB" id="W2T9H2"/>
<feature type="non-terminal residue" evidence="1">
    <location>
        <position position="1"/>
    </location>
</feature>
<reference evidence="2" key="1">
    <citation type="journal article" date="2014" name="Nat. Genet.">
        <title>Genome of the human hookworm Necator americanus.</title>
        <authorList>
            <person name="Tang Y.T."/>
            <person name="Gao X."/>
            <person name="Rosa B.A."/>
            <person name="Abubucker S."/>
            <person name="Hallsworth-Pepin K."/>
            <person name="Martin J."/>
            <person name="Tyagi R."/>
            <person name="Heizer E."/>
            <person name="Zhang X."/>
            <person name="Bhonagiri-Palsikar V."/>
            <person name="Minx P."/>
            <person name="Warren W.C."/>
            <person name="Wang Q."/>
            <person name="Zhan B."/>
            <person name="Hotez P.J."/>
            <person name="Sternberg P.W."/>
            <person name="Dougall A."/>
            <person name="Gaze S.T."/>
            <person name="Mulvenna J."/>
            <person name="Sotillo J."/>
            <person name="Ranganathan S."/>
            <person name="Rabelo E.M."/>
            <person name="Wilson R.K."/>
            <person name="Felgner P.L."/>
            <person name="Bethony J."/>
            <person name="Hawdon J.M."/>
            <person name="Gasser R.B."/>
            <person name="Loukas A."/>
            <person name="Mitreva M."/>
        </authorList>
    </citation>
    <scope>NUCLEOTIDE SEQUENCE [LARGE SCALE GENOMIC DNA]</scope>
</reference>
<evidence type="ECO:0000313" key="1">
    <source>
        <dbReference type="EMBL" id="ETN78675.1"/>
    </source>
</evidence>